<dbReference type="SUPFAM" id="SSF54736">
    <property type="entry name" value="ClpS-like"/>
    <property type="match status" value="1"/>
</dbReference>
<dbReference type="Gene3D" id="3.30.1390.10">
    <property type="match status" value="1"/>
</dbReference>
<keyword evidence="2" id="KW-0687">Ribonucleoprotein</keyword>
<dbReference type="Proteomes" id="UP000468735">
    <property type="component" value="Unassembled WGS sequence"/>
</dbReference>
<dbReference type="GO" id="GO:0006412">
    <property type="term" value="P:translation"/>
    <property type="evidence" value="ECO:0007669"/>
    <property type="project" value="InterPro"/>
</dbReference>
<gene>
    <name evidence="2" type="ORF">F8566_25180</name>
</gene>
<dbReference type="Pfam" id="PF00542">
    <property type="entry name" value="Ribosomal_L12"/>
    <property type="match status" value="1"/>
</dbReference>
<organism evidence="2 3">
    <name type="scientific">Actinomadura rudentiformis</name>
    <dbReference type="NCBI Taxonomy" id="359158"/>
    <lineage>
        <taxon>Bacteria</taxon>
        <taxon>Bacillati</taxon>
        <taxon>Actinomycetota</taxon>
        <taxon>Actinomycetes</taxon>
        <taxon>Streptosporangiales</taxon>
        <taxon>Thermomonosporaceae</taxon>
        <taxon>Actinomadura</taxon>
    </lineage>
</organism>
<reference evidence="2 3" key="1">
    <citation type="submission" date="2019-09" db="EMBL/GenBank/DDBJ databases">
        <title>Actinomadura physcomitrii sp. nov., a novel actinomycete isolated from moss [Physcomitrium sphaericum (Ludw) Fuernr].</title>
        <authorList>
            <person name="Zhuang X."/>
            <person name="Liu C."/>
        </authorList>
    </citation>
    <scope>NUCLEOTIDE SEQUENCE [LARGE SCALE GENOMIC DNA]</scope>
    <source>
        <strain evidence="2 3">HMC1</strain>
    </source>
</reference>
<keyword evidence="3" id="KW-1185">Reference proteome</keyword>
<sequence length="116" mass="12657">MWKKKPSQGMPPGPHLVPATTHTAVLRLLHDRKVIHAIKRVREDTGLGLKEAKDYVEGVRDGRIQGPGPAAPAGMTLSDRVRAFKAAEDFESAIAAVRAETGMTRSEAMRFIDALE</sequence>
<keyword evidence="2" id="KW-0689">Ribosomal protein</keyword>
<protein>
    <submittedName>
        <fullName evidence="2">50S ribosomal protein L7/L12</fullName>
    </submittedName>
</protein>
<feature type="domain" description="Large ribosomal subunit protein bL12 C-terminal" evidence="1">
    <location>
        <begin position="32"/>
        <end position="59"/>
    </location>
</feature>
<dbReference type="GO" id="GO:0005840">
    <property type="term" value="C:ribosome"/>
    <property type="evidence" value="ECO:0007669"/>
    <property type="project" value="UniProtKB-KW"/>
</dbReference>
<evidence type="ECO:0000259" key="1">
    <source>
        <dbReference type="Pfam" id="PF00542"/>
    </source>
</evidence>
<dbReference type="InterPro" id="IPR013823">
    <property type="entry name" value="Ribosomal_bL12_C"/>
</dbReference>
<accession>A0A6H9YHR8</accession>
<proteinExistence type="predicted"/>
<dbReference type="AlphaFoldDB" id="A0A6H9YHR8"/>
<dbReference type="InterPro" id="IPR014719">
    <property type="entry name" value="Ribosomal_bL12_C/ClpS-like"/>
</dbReference>
<dbReference type="RefSeq" id="WP_151564063.1">
    <property type="nucleotide sequence ID" value="NZ_WBMT01000012.1"/>
</dbReference>
<comment type="caution">
    <text evidence="2">The sequence shown here is derived from an EMBL/GenBank/DDBJ whole genome shotgun (WGS) entry which is preliminary data.</text>
</comment>
<evidence type="ECO:0000313" key="2">
    <source>
        <dbReference type="EMBL" id="KAB2346011.1"/>
    </source>
</evidence>
<dbReference type="OrthoDB" id="5186438at2"/>
<dbReference type="EMBL" id="WBMT01000012">
    <property type="protein sequence ID" value="KAB2346011.1"/>
    <property type="molecule type" value="Genomic_DNA"/>
</dbReference>
<name>A0A6H9YHR8_9ACTN</name>
<evidence type="ECO:0000313" key="3">
    <source>
        <dbReference type="Proteomes" id="UP000468735"/>
    </source>
</evidence>
<dbReference type="GO" id="GO:0003735">
    <property type="term" value="F:structural constituent of ribosome"/>
    <property type="evidence" value="ECO:0007669"/>
    <property type="project" value="InterPro"/>
</dbReference>